<proteinExistence type="predicted"/>
<accession>A0ABS8Y8V9</accession>
<reference evidence="1 2" key="1">
    <citation type="journal article" date="2021" name="BMC Genomics">
        <title>Datura genome reveals duplications of psychoactive alkaloid biosynthetic genes and high mutation rate following tissue culture.</title>
        <authorList>
            <person name="Rajewski A."/>
            <person name="Carter-House D."/>
            <person name="Stajich J."/>
            <person name="Litt A."/>
        </authorList>
    </citation>
    <scope>NUCLEOTIDE SEQUENCE [LARGE SCALE GENOMIC DNA]</scope>
    <source>
        <strain evidence="1">AR-01</strain>
    </source>
</reference>
<dbReference type="EMBL" id="JACEIK010025854">
    <property type="protein sequence ID" value="MCE5166539.1"/>
    <property type="molecule type" value="Genomic_DNA"/>
</dbReference>
<gene>
    <name evidence="1" type="ORF">HAX54_021503</name>
</gene>
<evidence type="ECO:0000313" key="1">
    <source>
        <dbReference type="EMBL" id="MCE5166539.1"/>
    </source>
</evidence>
<dbReference type="Proteomes" id="UP000823775">
    <property type="component" value="Unassembled WGS sequence"/>
</dbReference>
<sequence length="175" mass="19253">MNGILEALTQTRASYTVLNRISGHRACPPPDVPLAGELSIAIVAPYAWFRSTLPSELPLPESGRESERTASDFDLMLAFTSATNKGLGFDKKDWGLRLAAYVVRKTLSLTLNSHSEFITSGISRGGIWGGGERQFTSLLTIPVEPATKPALLSWDQLLVFDIELDNQKLRLFISF</sequence>
<evidence type="ECO:0000313" key="2">
    <source>
        <dbReference type="Proteomes" id="UP000823775"/>
    </source>
</evidence>
<comment type="caution">
    <text evidence="1">The sequence shown here is derived from an EMBL/GenBank/DDBJ whole genome shotgun (WGS) entry which is preliminary data.</text>
</comment>
<name>A0ABS8Y8V9_DATST</name>
<organism evidence="1 2">
    <name type="scientific">Datura stramonium</name>
    <name type="common">Jimsonweed</name>
    <name type="synonym">Common thornapple</name>
    <dbReference type="NCBI Taxonomy" id="4076"/>
    <lineage>
        <taxon>Eukaryota</taxon>
        <taxon>Viridiplantae</taxon>
        <taxon>Streptophyta</taxon>
        <taxon>Embryophyta</taxon>
        <taxon>Tracheophyta</taxon>
        <taxon>Spermatophyta</taxon>
        <taxon>Magnoliopsida</taxon>
        <taxon>eudicotyledons</taxon>
        <taxon>Gunneridae</taxon>
        <taxon>Pentapetalae</taxon>
        <taxon>asterids</taxon>
        <taxon>lamiids</taxon>
        <taxon>Solanales</taxon>
        <taxon>Solanaceae</taxon>
        <taxon>Solanoideae</taxon>
        <taxon>Datureae</taxon>
        <taxon>Datura</taxon>
    </lineage>
</organism>
<keyword evidence="2" id="KW-1185">Reference proteome</keyword>
<protein>
    <submittedName>
        <fullName evidence="1">Uncharacterized protein</fullName>
    </submittedName>
</protein>